<keyword evidence="2" id="KW-1185">Reference proteome</keyword>
<organism evidence="1 2">
    <name type="scientific">Oesophagostomum dentatum</name>
    <name type="common">Nodular worm</name>
    <dbReference type="NCBI Taxonomy" id="61180"/>
    <lineage>
        <taxon>Eukaryota</taxon>
        <taxon>Metazoa</taxon>
        <taxon>Ecdysozoa</taxon>
        <taxon>Nematoda</taxon>
        <taxon>Chromadorea</taxon>
        <taxon>Rhabditida</taxon>
        <taxon>Rhabditina</taxon>
        <taxon>Rhabditomorpha</taxon>
        <taxon>Strongyloidea</taxon>
        <taxon>Strongylidae</taxon>
        <taxon>Oesophagostomum</taxon>
    </lineage>
</organism>
<gene>
    <name evidence="1" type="ORF">OESDEN_19391</name>
</gene>
<reference evidence="1 2" key="1">
    <citation type="submission" date="2014-03" db="EMBL/GenBank/DDBJ databases">
        <title>Draft genome of the hookworm Oesophagostomum dentatum.</title>
        <authorList>
            <person name="Mitreva M."/>
        </authorList>
    </citation>
    <scope>NUCLEOTIDE SEQUENCE [LARGE SCALE GENOMIC DNA]</scope>
    <source>
        <strain evidence="1 2">OD-Hann</strain>
    </source>
</reference>
<accession>A0A0B1S6F6</accession>
<dbReference type="Proteomes" id="UP000053660">
    <property type="component" value="Unassembled WGS sequence"/>
</dbReference>
<proteinExistence type="predicted"/>
<evidence type="ECO:0000313" key="2">
    <source>
        <dbReference type="Proteomes" id="UP000053660"/>
    </source>
</evidence>
<protein>
    <submittedName>
        <fullName evidence="1">Uncharacterized protein</fullName>
    </submittedName>
</protein>
<dbReference type="AlphaFoldDB" id="A0A0B1S6F6"/>
<feature type="non-terminal residue" evidence="1">
    <location>
        <position position="1"/>
    </location>
</feature>
<name>A0A0B1S6F6_OESDE</name>
<sequence>LQIIDVYFQSSFIPSDLLLVFDSFYGNGKRKQVKALNKNEKKKLHHVNDEQLFELTDFIQHAWLKNAENAGDIQAVNRLVAWSMTNRLEMDPQTDESNRGNEVTDIYISAQFLNSTLKYPANFVHLSKVELVS</sequence>
<evidence type="ECO:0000313" key="1">
    <source>
        <dbReference type="EMBL" id="KHJ80928.1"/>
    </source>
</evidence>
<dbReference type="EMBL" id="KN596628">
    <property type="protein sequence ID" value="KHJ80928.1"/>
    <property type="molecule type" value="Genomic_DNA"/>
</dbReference>
<dbReference type="OrthoDB" id="5874249at2759"/>